<evidence type="ECO:0000256" key="4">
    <source>
        <dbReference type="ARBA" id="ARBA00022490"/>
    </source>
</evidence>
<comment type="similarity">
    <text evidence="2">Belongs to the methyltransferase superfamily. L-isoaspartyl/D-aspartyl protein methyltransferase family.</text>
</comment>
<evidence type="ECO:0000256" key="1">
    <source>
        <dbReference type="ARBA" id="ARBA00004496"/>
    </source>
</evidence>
<dbReference type="Pfam" id="PF01135">
    <property type="entry name" value="PCMT"/>
    <property type="match status" value="2"/>
</dbReference>
<dbReference type="EMBL" id="UYRW01007480">
    <property type="protein sequence ID" value="VDM95331.1"/>
    <property type="molecule type" value="Genomic_DNA"/>
</dbReference>
<dbReference type="PANTHER" id="PTHR11579">
    <property type="entry name" value="PROTEIN-L-ISOASPARTATE O-METHYLTRANSFERASE"/>
    <property type="match status" value="1"/>
</dbReference>
<evidence type="ECO:0000256" key="7">
    <source>
        <dbReference type="ARBA" id="ARBA00022691"/>
    </source>
</evidence>
<keyword evidence="5" id="KW-0489">Methyltransferase</keyword>
<dbReference type="OrthoDB" id="73890at2759"/>
<evidence type="ECO:0000256" key="5">
    <source>
        <dbReference type="ARBA" id="ARBA00022603"/>
    </source>
</evidence>
<proteinExistence type="inferred from homology"/>
<evidence type="ECO:0000256" key="3">
    <source>
        <dbReference type="ARBA" id="ARBA00011890"/>
    </source>
</evidence>
<keyword evidence="10" id="KW-1185">Reference proteome</keyword>
<protein>
    <recommendedName>
        <fullName evidence="3">protein-L-isoaspartate(D-aspartate) O-methyltransferase</fullName>
        <ecNumber evidence="3">2.1.1.77</ecNumber>
    </recommendedName>
</protein>
<dbReference type="GO" id="GO:0032259">
    <property type="term" value="P:methylation"/>
    <property type="evidence" value="ECO:0007669"/>
    <property type="project" value="UniProtKB-KW"/>
</dbReference>
<evidence type="ECO:0000256" key="2">
    <source>
        <dbReference type="ARBA" id="ARBA00005369"/>
    </source>
</evidence>
<name>A0A182ESU9_ONCOC</name>
<keyword evidence="7" id="KW-0949">S-adenosyl-L-methionine</keyword>
<feature type="domain" description="EF-hand" evidence="8">
    <location>
        <begin position="59"/>
        <end position="94"/>
    </location>
</feature>
<organism evidence="11">
    <name type="scientific">Onchocerca ochengi</name>
    <name type="common">Filarial nematode worm</name>
    <dbReference type="NCBI Taxonomy" id="42157"/>
    <lineage>
        <taxon>Eukaryota</taxon>
        <taxon>Metazoa</taxon>
        <taxon>Ecdysozoa</taxon>
        <taxon>Nematoda</taxon>
        <taxon>Chromadorea</taxon>
        <taxon>Rhabditida</taxon>
        <taxon>Spirurina</taxon>
        <taxon>Spiruromorpha</taxon>
        <taxon>Filarioidea</taxon>
        <taxon>Onchocercidae</taxon>
        <taxon>Onchocerca</taxon>
    </lineage>
</organism>
<dbReference type="GO" id="GO:0005509">
    <property type="term" value="F:calcium ion binding"/>
    <property type="evidence" value="ECO:0007669"/>
    <property type="project" value="InterPro"/>
</dbReference>
<dbReference type="STRING" id="42157.A0A182ESU9"/>
<dbReference type="Proteomes" id="UP000271087">
    <property type="component" value="Unassembled WGS sequence"/>
</dbReference>
<keyword evidence="6" id="KW-0808">Transferase</keyword>
<evidence type="ECO:0000313" key="9">
    <source>
        <dbReference type="EMBL" id="VDM95331.1"/>
    </source>
</evidence>
<keyword evidence="4" id="KW-0963">Cytoplasm</keyword>
<reference evidence="11" key="1">
    <citation type="submission" date="2016-06" db="UniProtKB">
        <authorList>
            <consortium name="WormBaseParasite"/>
        </authorList>
    </citation>
    <scope>IDENTIFICATION</scope>
</reference>
<dbReference type="InterPro" id="IPR002048">
    <property type="entry name" value="EF_hand_dom"/>
</dbReference>
<reference evidence="9 10" key="2">
    <citation type="submission" date="2018-08" db="EMBL/GenBank/DDBJ databases">
        <authorList>
            <person name="Laetsch R D."/>
            <person name="Stevens L."/>
            <person name="Kumar S."/>
            <person name="Blaxter L. M."/>
        </authorList>
    </citation>
    <scope>NUCLEOTIDE SEQUENCE [LARGE SCALE GENOMIC DNA]</scope>
</reference>
<dbReference type="SUPFAM" id="SSF53335">
    <property type="entry name" value="S-adenosyl-L-methionine-dependent methyltransferases"/>
    <property type="match status" value="1"/>
</dbReference>
<dbReference type="PROSITE" id="PS50222">
    <property type="entry name" value="EF_HAND_2"/>
    <property type="match status" value="1"/>
</dbReference>
<gene>
    <name evidence="9" type="ORF">NOO_LOCUS11220</name>
</gene>
<dbReference type="AlphaFoldDB" id="A0A182ESU9"/>
<dbReference type="GO" id="GO:0004719">
    <property type="term" value="F:protein-L-isoaspartate (D-aspartate) O-methyltransferase activity"/>
    <property type="evidence" value="ECO:0007669"/>
    <property type="project" value="UniProtKB-EC"/>
</dbReference>
<dbReference type="GO" id="GO:0005737">
    <property type="term" value="C:cytoplasm"/>
    <property type="evidence" value="ECO:0007669"/>
    <property type="project" value="UniProtKB-SubCell"/>
</dbReference>
<sequence>HAAALERLKDHLTEGDKALDIGSGSGYLTTCMAYMVGATGKVVGGDISDTPGGRMLIPVGAAHADQRFLQVDKDGKGKVTVNDLMGVVYVPLTNKENQIGRNQ</sequence>
<evidence type="ECO:0000256" key="6">
    <source>
        <dbReference type="ARBA" id="ARBA00022679"/>
    </source>
</evidence>
<comment type="subcellular location">
    <subcellularLocation>
        <location evidence="1">Cytoplasm</location>
    </subcellularLocation>
</comment>
<evidence type="ECO:0000313" key="10">
    <source>
        <dbReference type="Proteomes" id="UP000271087"/>
    </source>
</evidence>
<evidence type="ECO:0000259" key="8">
    <source>
        <dbReference type="PROSITE" id="PS50222"/>
    </source>
</evidence>
<dbReference type="EC" id="2.1.1.77" evidence="3"/>
<evidence type="ECO:0000313" key="11">
    <source>
        <dbReference type="WBParaSite" id="nOo.2.0.1.t11220-RA"/>
    </source>
</evidence>
<dbReference type="Gene3D" id="3.40.50.150">
    <property type="entry name" value="Vaccinia Virus protein VP39"/>
    <property type="match status" value="2"/>
</dbReference>
<dbReference type="InterPro" id="IPR029063">
    <property type="entry name" value="SAM-dependent_MTases_sf"/>
</dbReference>
<dbReference type="PANTHER" id="PTHR11579:SF0">
    <property type="entry name" value="PROTEIN-L-ISOASPARTATE(D-ASPARTATE) O-METHYLTRANSFERASE"/>
    <property type="match status" value="1"/>
</dbReference>
<accession>A0A182ESU9</accession>
<dbReference type="InterPro" id="IPR000682">
    <property type="entry name" value="PCMT"/>
</dbReference>
<dbReference type="WBParaSite" id="nOo.2.0.1.t11220-RA">
    <property type="protein sequence ID" value="nOo.2.0.1.t11220-RA"/>
    <property type="gene ID" value="nOo.2.0.1.g11220"/>
</dbReference>